<dbReference type="SUPFAM" id="SSF55811">
    <property type="entry name" value="Nudix"/>
    <property type="match status" value="1"/>
</dbReference>
<feature type="domain" description="Nudix hydrolase" evidence="8">
    <location>
        <begin position="15"/>
        <end position="190"/>
    </location>
</feature>
<feature type="region of interest" description="Disordered" evidence="7">
    <location>
        <begin position="215"/>
        <end position="237"/>
    </location>
</feature>
<dbReference type="GO" id="GO:0016818">
    <property type="term" value="F:hydrolase activity, acting on acid anhydrides, in phosphorus-containing anhydrides"/>
    <property type="evidence" value="ECO:0007669"/>
    <property type="project" value="InterPro"/>
</dbReference>
<evidence type="ECO:0000256" key="3">
    <source>
        <dbReference type="ARBA" id="ARBA00022723"/>
    </source>
</evidence>
<dbReference type="EMBL" id="BJNY01000007">
    <property type="protein sequence ID" value="GED05959.1"/>
    <property type="molecule type" value="Genomic_DNA"/>
</dbReference>
<evidence type="ECO:0000256" key="7">
    <source>
        <dbReference type="SAM" id="MobiDB-lite"/>
    </source>
</evidence>
<evidence type="ECO:0000256" key="6">
    <source>
        <dbReference type="ARBA" id="ARBA00023211"/>
    </source>
</evidence>
<dbReference type="InterPro" id="IPR039121">
    <property type="entry name" value="NUDT19"/>
</dbReference>
<name>A0A4Y4DKX2_GLUUR</name>
<dbReference type="InterPro" id="IPR015797">
    <property type="entry name" value="NUDIX_hydrolase-like_dom_sf"/>
</dbReference>
<evidence type="ECO:0000256" key="1">
    <source>
        <dbReference type="ARBA" id="ARBA00001936"/>
    </source>
</evidence>
<proteinExistence type="predicted"/>
<keyword evidence="5" id="KW-0460">Magnesium</keyword>
<keyword evidence="6" id="KW-0464">Manganese</keyword>
<sequence>MQTSPNPDTPGSAVRIRKAASVLLLRQAGAGFEVFVQHRVNTMDFAAGMVVYPGGRVDPQDAQAVSRGEIPAQLMAAHALRWAGCSVAEADTEAQREENAGIVLAAARREVLEETGLLLDAQQLLPWANWVTPAGFPRRFDTYFFVAALREGQEPVHQTTEAVVSRWVAPQALFASLERGEIKMMRPTQRTLLDAMALGGIEQITAAQHQILSVHPDGTDTSSASPVRDSELCPRNF</sequence>
<dbReference type="PANTHER" id="PTHR12318:SF0">
    <property type="entry name" value="ACYL-COENZYME A DIPHOSPHATASE NUDT19"/>
    <property type="match status" value="1"/>
</dbReference>
<reference evidence="9 10" key="1">
    <citation type="submission" date="2019-06" db="EMBL/GenBank/DDBJ databases">
        <title>Whole genome shotgun sequence of Glutamicibacter uratoxydans NBRC 15515.</title>
        <authorList>
            <person name="Hosoyama A."/>
            <person name="Uohara A."/>
            <person name="Ohji S."/>
            <person name="Ichikawa N."/>
        </authorList>
    </citation>
    <scope>NUCLEOTIDE SEQUENCE [LARGE SCALE GENOMIC DNA]</scope>
    <source>
        <strain evidence="9 10">NBRC 15515</strain>
    </source>
</reference>
<gene>
    <name evidence="9" type="ORF">AUR04nite_14910</name>
</gene>
<accession>A0A4Y4DKX2</accession>
<dbReference type="OrthoDB" id="7183442at2"/>
<dbReference type="RefSeq" id="WP_141363520.1">
    <property type="nucleotide sequence ID" value="NZ_BAAAJL010000003.1"/>
</dbReference>
<evidence type="ECO:0000256" key="5">
    <source>
        <dbReference type="ARBA" id="ARBA00022842"/>
    </source>
</evidence>
<keyword evidence="3" id="KW-0479">Metal-binding</keyword>
<keyword evidence="10" id="KW-1185">Reference proteome</keyword>
<evidence type="ECO:0000313" key="10">
    <source>
        <dbReference type="Proteomes" id="UP000316612"/>
    </source>
</evidence>
<evidence type="ECO:0000313" key="9">
    <source>
        <dbReference type="EMBL" id="GED05959.1"/>
    </source>
</evidence>
<dbReference type="CDD" id="cd18870">
    <property type="entry name" value="NUDIX_AcylCoAdiphos_Nudt19"/>
    <property type="match status" value="1"/>
</dbReference>
<organism evidence="9 10">
    <name type="scientific">Glutamicibacter uratoxydans</name>
    <name type="common">Arthrobacter uratoxydans</name>
    <dbReference type="NCBI Taxonomy" id="43667"/>
    <lineage>
        <taxon>Bacteria</taxon>
        <taxon>Bacillati</taxon>
        <taxon>Actinomycetota</taxon>
        <taxon>Actinomycetes</taxon>
        <taxon>Micrococcales</taxon>
        <taxon>Micrococcaceae</taxon>
        <taxon>Glutamicibacter</taxon>
    </lineage>
</organism>
<dbReference type="PANTHER" id="PTHR12318">
    <property type="entry name" value="TESTOSTERONE-REGULATED PROTEIN RP2"/>
    <property type="match status" value="1"/>
</dbReference>
<protein>
    <submittedName>
        <fullName evidence="9">NUDIX hydrolase</fullName>
    </submittedName>
</protein>
<dbReference type="Gene3D" id="3.90.79.10">
    <property type="entry name" value="Nucleoside Triphosphate Pyrophosphohydrolase"/>
    <property type="match status" value="2"/>
</dbReference>
<comment type="cofactor">
    <cofactor evidence="1">
        <name>Mn(2+)</name>
        <dbReference type="ChEBI" id="CHEBI:29035"/>
    </cofactor>
</comment>
<keyword evidence="4 9" id="KW-0378">Hydrolase</keyword>
<dbReference type="Proteomes" id="UP000316612">
    <property type="component" value="Unassembled WGS sequence"/>
</dbReference>
<dbReference type="AlphaFoldDB" id="A0A4Y4DKX2"/>
<evidence type="ECO:0000256" key="4">
    <source>
        <dbReference type="ARBA" id="ARBA00022801"/>
    </source>
</evidence>
<dbReference type="GO" id="GO:0046872">
    <property type="term" value="F:metal ion binding"/>
    <property type="evidence" value="ECO:0007669"/>
    <property type="project" value="UniProtKB-KW"/>
</dbReference>
<evidence type="ECO:0000256" key="2">
    <source>
        <dbReference type="ARBA" id="ARBA00001946"/>
    </source>
</evidence>
<comment type="cofactor">
    <cofactor evidence="2">
        <name>Mg(2+)</name>
        <dbReference type="ChEBI" id="CHEBI:18420"/>
    </cofactor>
</comment>
<dbReference type="Pfam" id="PF00293">
    <property type="entry name" value="NUDIX"/>
    <property type="match status" value="1"/>
</dbReference>
<feature type="compositionally biased region" description="Basic and acidic residues" evidence="7">
    <location>
        <begin position="228"/>
        <end position="237"/>
    </location>
</feature>
<comment type="caution">
    <text evidence="9">The sequence shown here is derived from an EMBL/GenBank/DDBJ whole genome shotgun (WGS) entry which is preliminary data.</text>
</comment>
<dbReference type="InterPro" id="IPR000086">
    <property type="entry name" value="NUDIX_hydrolase_dom"/>
</dbReference>
<evidence type="ECO:0000259" key="8">
    <source>
        <dbReference type="PROSITE" id="PS51462"/>
    </source>
</evidence>
<dbReference type="PROSITE" id="PS51462">
    <property type="entry name" value="NUDIX"/>
    <property type="match status" value="1"/>
</dbReference>